<dbReference type="InterPro" id="IPR000620">
    <property type="entry name" value="EamA_dom"/>
</dbReference>
<organism evidence="8 9">
    <name type="scientific">Kushneria marisflavi</name>
    <dbReference type="NCBI Taxonomy" id="157779"/>
    <lineage>
        <taxon>Bacteria</taxon>
        <taxon>Pseudomonadati</taxon>
        <taxon>Pseudomonadota</taxon>
        <taxon>Gammaproteobacteria</taxon>
        <taxon>Oceanospirillales</taxon>
        <taxon>Halomonadaceae</taxon>
        <taxon>Kushneria</taxon>
    </lineage>
</organism>
<gene>
    <name evidence="8" type="ORF">B9H00_06550</name>
</gene>
<evidence type="ECO:0000256" key="6">
    <source>
        <dbReference type="ARBA" id="ARBA00022989"/>
    </source>
</evidence>
<proteinExistence type="inferred from homology"/>
<evidence type="ECO:0000256" key="7">
    <source>
        <dbReference type="ARBA" id="ARBA00023136"/>
    </source>
</evidence>
<reference evidence="8 9" key="1">
    <citation type="submission" date="2017-05" db="EMBL/GenBank/DDBJ databases">
        <authorList>
            <person name="Song R."/>
            <person name="Chenine A.L."/>
            <person name="Ruprecht R.M."/>
        </authorList>
    </citation>
    <scope>NUCLEOTIDE SEQUENCE [LARGE SCALE GENOMIC DNA]</scope>
    <source>
        <strain evidence="8">SW32</strain>
    </source>
</reference>
<dbReference type="InterPro" id="IPR037185">
    <property type="entry name" value="EmrE-like"/>
</dbReference>
<evidence type="ECO:0000256" key="3">
    <source>
        <dbReference type="ARBA" id="ARBA00022448"/>
    </source>
</evidence>
<dbReference type="SUPFAM" id="SSF103481">
    <property type="entry name" value="Multidrug resistance efflux transporter EmrE"/>
    <property type="match status" value="2"/>
</dbReference>
<keyword evidence="3" id="KW-0813">Transport</keyword>
<dbReference type="Pfam" id="PF00892">
    <property type="entry name" value="EamA"/>
    <property type="match status" value="1"/>
</dbReference>
<evidence type="ECO:0000256" key="5">
    <source>
        <dbReference type="ARBA" id="ARBA00022692"/>
    </source>
</evidence>
<dbReference type="GO" id="GO:0005886">
    <property type="term" value="C:plasma membrane"/>
    <property type="evidence" value="ECO:0007669"/>
    <property type="project" value="UniProtKB-SubCell"/>
</dbReference>
<dbReference type="PANTHER" id="PTHR32322">
    <property type="entry name" value="INNER MEMBRANE TRANSPORTER"/>
    <property type="match status" value="1"/>
</dbReference>
<dbReference type="KEGG" id="kma:B9H00_06550"/>
<evidence type="ECO:0000313" key="8">
    <source>
        <dbReference type="EMBL" id="ART62752.1"/>
    </source>
</evidence>
<dbReference type="InterPro" id="IPR050638">
    <property type="entry name" value="AA-Vitamin_Transporters"/>
</dbReference>
<comment type="similarity">
    <text evidence="2">Belongs to the EamA transporter family.</text>
</comment>
<dbReference type="Proteomes" id="UP000194457">
    <property type="component" value="Chromosome"/>
</dbReference>
<keyword evidence="9" id="KW-1185">Reference proteome</keyword>
<comment type="subcellular location">
    <subcellularLocation>
        <location evidence="1">Cell membrane</location>
        <topology evidence="1">Multi-pass membrane protein</topology>
    </subcellularLocation>
</comment>
<evidence type="ECO:0000256" key="2">
    <source>
        <dbReference type="ARBA" id="ARBA00007362"/>
    </source>
</evidence>
<evidence type="ECO:0000256" key="4">
    <source>
        <dbReference type="ARBA" id="ARBA00022475"/>
    </source>
</evidence>
<keyword evidence="4" id="KW-1003">Cell membrane</keyword>
<evidence type="ECO:0000313" key="9">
    <source>
        <dbReference type="Proteomes" id="UP000194457"/>
    </source>
</evidence>
<dbReference type="EMBL" id="CP021358">
    <property type="protein sequence ID" value="ART62752.1"/>
    <property type="molecule type" value="Genomic_DNA"/>
</dbReference>
<evidence type="ECO:0000256" key="1">
    <source>
        <dbReference type="ARBA" id="ARBA00004651"/>
    </source>
</evidence>
<dbReference type="NCBIfam" id="TIGR00688">
    <property type="entry name" value="rarD"/>
    <property type="match status" value="1"/>
</dbReference>
<keyword evidence="6" id="KW-1133">Transmembrane helix</keyword>
<keyword evidence="7" id="KW-0472">Membrane</keyword>
<keyword evidence="5" id="KW-0812">Transmembrane</keyword>
<dbReference type="AlphaFoldDB" id="A0A240UNY4"/>
<sequence>MADTREQSAGLLAALGCFSMWGVMPLYFYLIGPDVSPWEILTQRMVWAAVLLTLFVLITRRSARVMAVVRDRRLLLMLMVTALLISTNWGVFIWAVSSHHVLQASLGYYINPLLNVVLGLIFFRERLRPLQIAAVLLAAAGVLIMVVGFGRVPWVSLILACSFGGYGAIRKRIGVDSITGLYIETMLLLPFAILWLGELYMQQQAVFLQGRLSTDVLLMGCGIITVLPLVLFTMGARRLKLGTLGLIQYLTPTLHLLTGIFIFNETFNQANLITFACIWAGLVLYTVDTLRAQRQIVTPPTPQ</sequence>
<accession>A0A240UNY4</accession>
<dbReference type="InterPro" id="IPR004626">
    <property type="entry name" value="RarD"/>
</dbReference>
<dbReference type="PROSITE" id="PS51257">
    <property type="entry name" value="PROKAR_LIPOPROTEIN"/>
    <property type="match status" value="1"/>
</dbReference>
<dbReference type="RefSeq" id="WP_086899983.1">
    <property type="nucleotide sequence ID" value="NZ_CP021358.1"/>
</dbReference>
<protein>
    <submittedName>
        <fullName evidence="8">Protein RarD</fullName>
    </submittedName>
</protein>
<dbReference type="OrthoDB" id="369870at2"/>
<name>A0A240UNY4_9GAMM</name>
<dbReference type="PANTHER" id="PTHR32322:SF2">
    <property type="entry name" value="EAMA DOMAIN-CONTAINING PROTEIN"/>
    <property type="match status" value="1"/>
</dbReference>